<accession>A0A830QQG8</accession>
<dbReference type="AlphaFoldDB" id="A0A830QQG8"/>
<dbReference type="PANTHER" id="PTHR34297">
    <property type="entry name" value="HYPOTHETICAL CYTOSOLIC PROTEIN-RELATED"/>
    <property type="match status" value="1"/>
</dbReference>
<dbReference type="KEGG" id="pfaa:MM59RIKEN_31380"/>
<dbReference type="InterPro" id="IPR005531">
    <property type="entry name" value="Asp23"/>
</dbReference>
<evidence type="ECO:0000313" key="3">
    <source>
        <dbReference type="Proteomes" id="UP000679848"/>
    </source>
</evidence>
<dbReference type="Pfam" id="PF03780">
    <property type="entry name" value="Asp23"/>
    <property type="match status" value="1"/>
</dbReference>
<protein>
    <recommendedName>
        <fullName evidence="4">Asp23/Gls24 family envelope stress response protein</fullName>
    </recommendedName>
</protein>
<gene>
    <name evidence="2" type="ORF">MM59RIKEN_31380</name>
</gene>
<organism evidence="2 3">
    <name type="scientific">Pusillibacter faecalis</name>
    <dbReference type="NCBI Taxonomy" id="2714358"/>
    <lineage>
        <taxon>Bacteria</taxon>
        <taxon>Bacillati</taxon>
        <taxon>Bacillota</taxon>
        <taxon>Clostridia</taxon>
        <taxon>Eubacteriales</taxon>
        <taxon>Oscillospiraceae</taxon>
        <taxon>Pusillibacter</taxon>
    </lineage>
</organism>
<reference evidence="2" key="1">
    <citation type="submission" date="2020-09" db="EMBL/GenBank/DDBJ databases">
        <title>New species isolated from human feces.</title>
        <authorList>
            <person name="Kitahara M."/>
            <person name="Shigeno Y."/>
            <person name="Shime M."/>
            <person name="Matsumoto Y."/>
            <person name="Nakamura S."/>
            <person name="Motooka D."/>
            <person name="Fukuoka S."/>
            <person name="Nishikawa H."/>
            <person name="Benno Y."/>
        </authorList>
    </citation>
    <scope>NUCLEOTIDE SEQUENCE</scope>
    <source>
        <strain evidence="2">MM59</strain>
        <plasmid evidence="2">pMM59_01</plasmid>
    </source>
</reference>
<dbReference type="EMBL" id="AP023421">
    <property type="protein sequence ID" value="BCK85819.1"/>
    <property type="molecule type" value="Genomic_DNA"/>
</dbReference>
<dbReference type="RefSeq" id="WP_187028491.1">
    <property type="nucleotide sequence ID" value="NZ_AP023421.1"/>
</dbReference>
<keyword evidence="3" id="KW-1185">Reference proteome</keyword>
<evidence type="ECO:0008006" key="4">
    <source>
        <dbReference type="Google" id="ProtNLM"/>
    </source>
</evidence>
<evidence type="ECO:0000313" key="2">
    <source>
        <dbReference type="EMBL" id="BCK85819.1"/>
    </source>
</evidence>
<comment type="similarity">
    <text evidence="1">Belongs to the asp23 family.</text>
</comment>
<proteinExistence type="inferred from homology"/>
<sequence>MAESKEYMTQPEENGSINISEEVIAAIAVGAVREVEGVSGMMTNLGGSVTDLMSNKKNAQKGVRGVKIDMTGTALVLDLYLTVRYGTAIHEVAENAQKAVSSAVEAMTGCPVGAVNIHVGGVTLD</sequence>
<dbReference type="Proteomes" id="UP000679848">
    <property type="component" value="Plasmid pMM59_01"/>
</dbReference>
<geneLocation type="plasmid" evidence="2 3">
    <name>pMM59_01</name>
</geneLocation>
<keyword evidence="2" id="KW-0614">Plasmid</keyword>
<evidence type="ECO:0000256" key="1">
    <source>
        <dbReference type="ARBA" id="ARBA00005721"/>
    </source>
</evidence>
<name>A0A830QQG8_9FIRM</name>